<dbReference type="Proteomes" id="UP000078546">
    <property type="component" value="Unassembled WGS sequence"/>
</dbReference>
<protein>
    <recommendedName>
        <fullName evidence="4">PIR Superfamily Protein</fullName>
    </recommendedName>
</protein>
<evidence type="ECO:0000313" key="3">
    <source>
        <dbReference type="Proteomes" id="UP000078546"/>
    </source>
</evidence>
<gene>
    <name evidence="2" type="ORF">POVCU1_066370</name>
</gene>
<sequence>FSPLRSLLRGCSKMKVEVDENMNEEIESELYDDSENERTSISYHSVSH</sequence>
<proteinExistence type="predicted"/>
<feature type="compositionally biased region" description="Polar residues" evidence="1">
    <location>
        <begin position="39"/>
        <end position="48"/>
    </location>
</feature>
<evidence type="ECO:0000313" key="2">
    <source>
        <dbReference type="EMBL" id="SBT01364.1"/>
    </source>
</evidence>
<accession>A0A1A8XAT1</accession>
<evidence type="ECO:0008006" key="4">
    <source>
        <dbReference type="Google" id="ProtNLM"/>
    </source>
</evidence>
<organism evidence="2 3">
    <name type="scientific">Plasmodium ovale curtisi</name>
    <dbReference type="NCBI Taxonomy" id="864141"/>
    <lineage>
        <taxon>Eukaryota</taxon>
        <taxon>Sar</taxon>
        <taxon>Alveolata</taxon>
        <taxon>Apicomplexa</taxon>
        <taxon>Aconoidasida</taxon>
        <taxon>Haemosporida</taxon>
        <taxon>Plasmodiidae</taxon>
        <taxon>Plasmodium</taxon>
        <taxon>Plasmodium (Plasmodium)</taxon>
    </lineage>
</organism>
<reference evidence="3" key="1">
    <citation type="submission" date="2016-05" db="EMBL/GenBank/DDBJ databases">
        <authorList>
            <person name="Naeem Raeece"/>
        </authorList>
    </citation>
    <scope>NUCLEOTIDE SEQUENCE [LARGE SCALE GENOMIC DNA]</scope>
</reference>
<feature type="region of interest" description="Disordered" evidence="1">
    <location>
        <begin position="27"/>
        <end position="48"/>
    </location>
</feature>
<feature type="non-terminal residue" evidence="2">
    <location>
        <position position="1"/>
    </location>
</feature>
<dbReference type="EMBL" id="FLQV01002451">
    <property type="protein sequence ID" value="SBT01364.1"/>
    <property type="molecule type" value="Genomic_DNA"/>
</dbReference>
<dbReference type="AlphaFoldDB" id="A0A1A8XAT1"/>
<evidence type="ECO:0000256" key="1">
    <source>
        <dbReference type="SAM" id="MobiDB-lite"/>
    </source>
</evidence>
<name>A0A1A8XAT1_PLAOA</name>